<dbReference type="GO" id="GO:0050062">
    <property type="term" value="F:long-chain-fatty-acyl-CoA reductase activity"/>
    <property type="evidence" value="ECO:0007669"/>
    <property type="project" value="UniProtKB-EC"/>
</dbReference>
<gene>
    <name evidence="3" type="ORF">PAEH1_10645</name>
</gene>
<proteinExistence type="inferred from homology"/>
<comment type="similarity">
    <text evidence="2">Belongs to the LuxC family.</text>
</comment>
<organism evidence="3 4">
    <name type="scientific">Paenalcaligenes hominis</name>
    <dbReference type="NCBI Taxonomy" id="643674"/>
    <lineage>
        <taxon>Bacteria</taxon>
        <taxon>Pseudomonadati</taxon>
        <taxon>Pseudomonadota</taxon>
        <taxon>Betaproteobacteria</taxon>
        <taxon>Burkholderiales</taxon>
        <taxon>Alcaligenaceae</taxon>
        <taxon>Paenalcaligenes</taxon>
    </lineage>
</organism>
<dbReference type="CDD" id="cd07080">
    <property type="entry name" value="ALDH_Acyl-CoA-Red_LuxC"/>
    <property type="match status" value="1"/>
</dbReference>
<evidence type="ECO:0000313" key="4">
    <source>
        <dbReference type="Proteomes" id="UP000189369"/>
    </source>
</evidence>
<evidence type="ECO:0000256" key="2">
    <source>
        <dbReference type="PIRNR" id="PIRNR009414"/>
    </source>
</evidence>
<dbReference type="SUPFAM" id="SSF53720">
    <property type="entry name" value="ALDH-like"/>
    <property type="match status" value="1"/>
</dbReference>
<dbReference type="STRING" id="643674.PAEH1_10645"/>
<evidence type="ECO:0000256" key="1">
    <source>
        <dbReference type="ARBA" id="ARBA00022857"/>
    </source>
</evidence>
<accession>A0A1U9K1P5</accession>
<dbReference type="PIRSF" id="PIRSF009414">
    <property type="entry name" value="LuxC"/>
    <property type="match status" value="1"/>
</dbReference>
<dbReference type="KEGG" id="phn:PAEH1_10645"/>
<dbReference type="InterPro" id="IPR016161">
    <property type="entry name" value="Ald_DH/histidinol_DH"/>
</dbReference>
<sequence length="487" mass="54597">MNTQHWQAGYWPEQAILGSVEWETHTHTSPYGVLHLQLPRLHPDQIKQCATYLKTQAQRHLRERSIYDIVSALDQCVQLMLNPHCEQRQQVERALQKITGYDAEMLRLGINACLRTFRRPELLRFLSEDFTDPTILDDFKPRIQGGWSKAIGPELLGVVWAGNVPGIPMWSQIAALLTKSPSLGKVATAEPIFATWFARSLQRVAPDLAQTLAVLWWPGGDTDSEHSLLQEVDVMMVYGGEATLQAWQNQLPASVRLLGHGHKFSAAYISQCALDTRQAQHCAQLVALDSSQWDQQACYAPQTVFVERGAAVSPKEFALLVAGELNALAQRYPRQPISLATKQALAQWRQVHTMAWLQGQAVEIFGSPTDEWAVVYKEHATQPEASPTQRCITVIAVDHSQEVIDLLSPYRRVLQTVALATSPEQLFHVATQLSAIGVHRLCALGATAQPQAGWHHDGRFSLLDLIRMTDIESSAERLAQQFAWYRD</sequence>
<protein>
    <recommendedName>
        <fullName evidence="2">Acyl-CoA reductase</fullName>
        <ecNumber evidence="2">1.2.1.50</ecNumber>
    </recommendedName>
</protein>
<reference evidence="3 4" key="1">
    <citation type="submission" date="2017-01" db="EMBL/GenBank/DDBJ databases">
        <title>Complete Genome Sequence of Paenalcaligenes hominis, Isolated from a paraplegic Patient with neurogenic bladder.</title>
        <authorList>
            <person name="Mukhopadhyay R."/>
            <person name="Joaquin J."/>
            <person name="Hogue R."/>
            <person name="Kilaru A."/>
            <person name="Jospin G."/>
            <person name="Mars K."/>
            <person name="Eisen J.A."/>
            <person name="Chaturvedi V."/>
        </authorList>
    </citation>
    <scope>NUCLEOTIDE SEQUENCE [LARGE SCALE GENOMIC DNA]</scope>
    <source>
        <strain evidence="3 4">15S00501</strain>
    </source>
</reference>
<keyword evidence="1 2" id="KW-0521">NADP</keyword>
<dbReference type="InterPro" id="IPR008670">
    <property type="entry name" value="CoA_reduct_LuxC"/>
</dbReference>
<dbReference type="EC" id="1.2.1.50" evidence="2"/>
<dbReference type="Proteomes" id="UP000189369">
    <property type="component" value="Chromosome"/>
</dbReference>
<dbReference type="Pfam" id="PF05893">
    <property type="entry name" value="LuxC"/>
    <property type="match status" value="1"/>
</dbReference>
<keyword evidence="2" id="KW-0560">Oxidoreductase</keyword>
<comment type="catalytic activity">
    <reaction evidence="2">
        <text>a long-chain fatty aldehyde + NADP(+) + CoA = a long-chain fatty acyl-CoA + NADPH + H(+)</text>
        <dbReference type="Rhea" id="RHEA:15437"/>
        <dbReference type="ChEBI" id="CHEBI:15378"/>
        <dbReference type="ChEBI" id="CHEBI:17176"/>
        <dbReference type="ChEBI" id="CHEBI:57287"/>
        <dbReference type="ChEBI" id="CHEBI:57783"/>
        <dbReference type="ChEBI" id="CHEBI:58349"/>
        <dbReference type="ChEBI" id="CHEBI:83139"/>
        <dbReference type="EC" id="1.2.1.50"/>
    </reaction>
</comment>
<dbReference type="GO" id="GO:0008218">
    <property type="term" value="P:bioluminescence"/>
    <property type="evidence" value="ECO:0007669"/>
    <property type="project" value="InterPro"/>
</dbReference>
<dbReference type="AlphaFoldDB" id="A0A1U9K1P5"/>
<name>A0A1U9K1P5_9BURK</name>
<dbReference type="OrthoDB" id="580775at2"/>
<evidence type="ECO:0000313" key="3">
    <source>
        <dbReference type="EMBL" id="AQS51894.1"/>
    </source>
</evidence>
<dbReference type="EMBL" id="CP019697">
    <property type="protein sequence ID" value="AQS51894.1"/>
    <property type="molecule type" value="Genomic_DNA"/>
</dbReference>
<dbReference type="GO" id="GO:0003995">
    <property type="term" value="F:acyl-CoA dehydrogenase activity"/>
    <property type="evidence" value="ECO:0007669"/>
    <property type="project" value="InterPro"/>
</dbReference>